<feature type="signal peptide" evidence="1">
    <location>
        <begin position="1"/>
        <end position="19"/>
    </location>
</feature>
<proteinExistence type="predicted"/>
<comment type="caution">
    <text evidence="2">The sequence shown here is derived from an EMBL/GenBank/DDBJ whole genome shotgun (WGS) entry which is preliminary data.</text>
</comment>
<gene>
    <name evidence="2" type="ORF">TrST_g1148</name>
</gene>
<dbReference type="InterPro" id="IPR036291">
    <property type="entry name" value="NAD(P)-bd_dom_sf"/>
</dbReference>
<accession>A0A9W7E6A5</accession>
<evidence type="ECO:0000313" key="2">
    <source>
        <dbReference type="EMBL" id="GMH64108.1"/>
    </source>
</evidence>
<sequence length="413" mass="44444">MAKFSVVVVFLLLSPFIDGLRFLVVGGTGRVGGSAGAYLCRLSRAEGYDPSDVTLILGGRSSSSYEASKARISSKLIALGLAVPSIEFLMVDLDTPIVPLTATIESCSPTILIHTAGPFQQRTDPNLLKSAIALNIPYVDVCDEPSLCSKSKALSSTVPAIVGAGIWPGTSAIMATEAVHHLRKFENSGDISFPCDDETIDLSFYTAGTGNAGATIVSATFLLLCQKALTFSNGKKAEIEPWIGSRSVDFGGDVQTKTVRLLDNPDVFTLQSSLSSPNISSRFATSPELWNLLFGAMKTSIPKFILEDKNLMQRLAVFSLPVIRFVDSFVGATNAMRVDVSSKSGNSVTFRVIHDDLEECVGLATASFAYEVLKGMDAGIYYPSDLGEEERKGILERVKKEAVLWDFETSYDK</sequence>
<dbReference type="Gene3D" id="3.40.50.720">
    <property type="entry name" value="NAD(P)-binding Rossmann-like Domain"/>
    <property type="match status" value="1"/>
</dbReference>
<reference evidence="3" key="1">
    <citation type="journal article" date="2023" name="Commun. Biol.">
        <title>Genome analysis of Parmales, the sister group of diatoms, reveals the evolutionary specialization of diatoms from phago-mixotrophs to photoautotrophs.</title>
        <authorList>
            <person name="Ban H."/>
            <person name="Sato S."/>
            <person name="Yoshikawa S."/>
            <person name="Yamada K."/>
            <person name="Nakamura Y."/>
            <person name="Ichinomiya M."/>
            <person name="Sato N."/>
            <person name="Blanc-Mathieu R."/>
            <person name="Endo H."/>
            <person name="Kuwata A."/>
            <person name="Ogata H."/>
        </authorList>
    </citation>
    <scope>NUCLEOTIDE SEQUENCE [LARGE SCALE GENOMIC DNA]</scope>
    <source>
        <strain evidence="3">NIES 3701</strain>
    </source>
</reference>
<dbReference type="AlphaFoldDB" id="A0A9W7E6A5"/>
<dbReference type="SUPFAM" id="SSF51735">
    <property type="entry name" value="NAD(P)-binding Rossmann-fold domains"/>
    <property type="match status" value="1"/>
</dbReference>
<dbReference type="PANTHER" id="PTHR43796:SF2">
    <property type="entry name" value="CARBOXYNORSPERMIDINE SYNTHASE"/>
    <property type="match status" value="1"/>
</dbReference>
<organism evidence="2 3">
    <name type="scientific">Triparma strigata</name>
    <dbReference type="NCBI Taxonomy" id="1606541"/>
    <lineage>
        <taxon>Eukaryota</taxon>
        <taxon>Sar</taxon>
        <taxon>Stramenopiles</taxon>
        <taxon>Ochrophyta</taxon>
        <taxon>Bolidophyceae</taxon>
        <taxon>Parmales</taxon>
        <taxon>Triparmaceae</taxon>
        <taxon>Triparma</taxon>
    </lineage>
</organism>
<dbReference type="PANTHER" id="PTHR43796">
    <property type="entry name" value="CARBOXYNORSPERMIDINE SYNTHASE"/>
    <property type="match status" value="1"/>
</dbReference>
<keyword evidence="1" id="KW-0732">Signal</keyword>
<evidence type="ECO:0000256" key="1">
    <source>
        <dbReference type="SAM" id="SignalP"/>
    </source>
</evidence>
<keyword evidence="3" id="KW-1185">Reference proteome</keyword>
<dbReference type="Proteomes" id="UP001165085">
    <property type="component" value="Unassembled WGS sequence"/>
</dbReference>
<evidence type="ECO:0000313" key="3">
    <source>
        <dbReference type="Proteomes" id="UP001165085"/>
    </source>
</evidence>
<dbReference type="OrthoDB" id="10268090at2759"/>
<dbReference type="EMBL" id="BRXY01000091">
    <property type="protein sequence ID" value="GMH64108.1"/>
    <property type="molecule type" value="Genomic_DNA"/>
</dbReference>
<protein>
    <recommendedName>
        <fullName evidence="4">Saccharopine dehydrogenase NADP binding domain-containing protein</fullName>
    </recommendedName>
</protein>
<feature type="chain" id="PRO_5040740487" description="Saccharopine dehydrogenase NADP binding domain-containing protein" evidence="1">
    <location>
        <begin position="20"/>
        <end position="413"/>
    </location>
</feature>
<name>A0A9W7E6A5_9STRA</name>
<evidence type="ECO:0008006" key="4">
    <source>
        <dbReference type="Google" id="ProtNLM"/>
    </source>
</evidence>